<keyword evidence="2" id="KW-1185">Reference proteome</keyword>
<name>A0A857MJ39_9BACT</name>
<dbReference type="RefSeq" id="WP_260763982.1">
    <property type="nucleotide sequence ID" value="NZ_CP045921.1"/>
</dbReference>
<sequence>MSEFFLRPDNPPTAEQVMSFARTCVLFAHRHGQLARYKNWYKIGPMARYTPPDVVAGEPFGLLYEDTFKVYTKIDTVREITQANILHTIVAREINGVDEGVHATELRTVDRLRVVGSRVVESSRSLEQTTGGMKQSQHSSLLGEISLDNLYIPDDLAERISIEDEFRVITGDDFAGTAREVSQRMNMVDNAEYEYNEKRKNYLAYFDR</sequence>
<dbReference type="Proteomes" id="UP001059824">
    <property type="component" value="Chromosome"/>
</dbReference>
<accession>A0A857MJ39</accession>
<reference evidence="1" key="1">
    <citation type="journal article" date="2021" name="Nat. Microbiol.">
        <title>Cocultivation of an ultrasmall environmental parasitic bacterium with lytic ability against bacteria associated with wastewater foams.</title>
        <authorList>
            <person name="Batinovic S."/>
            <person name="Rose J.J.A."/>
            <person name="Ratcliffe J."/>
            <person name="Seviour R.J."/>
            <person name="Petrovski S."/>
        </authorList>
    </citation>
    <scope>NUCLEOTIDE SEQUENCE</scope>
    <source>
        <strain evidence="1">JR1</strain>
    </source>
</reference>
<gene>
    <name evidence="1" type="ORF">GII36_01770</name>
</gene>
<evidence type="ECO:0000313" key="2">
    <source>
        <dbReference type="Proteomes" id="UP001059824"/>
    </source>
</evidence>
<organism evidence="1 2">
    <name type="scientific">Candidatus Mycosynbacter amalyticus</name>
    <dbReference type="NCBI Taxonomy" id="2665156"/>
    <lineage>
        <taxon>Bacteria</taxon>
        <taxon>Candidatus Saccharimonadota</taxon>
        <taxon>Candidatus Saccharimonadota incertae sedis</taxon>
        <taxon>Candidatus Mycosynbacter</taxon>
    </lineage>
</organism>
<dbReference type="EMBL" id="CP045921">
    <property type="protein sequence ID" value="QHN42576.1"/>
    <property type="molecule type" value="Genomic_DNA"/>
</dbReference>
<dbReference type="KEGG" id="mama:GII36_01770"/>
<protein>
    <submittedName>
        <fullName evidence="1">Uncharacterized protein</fullName>
    </submittedName>
</protein>
<dbReference type="AlphaFoldDB" id="A0A857MJ39"/>
<proteinExistence type="predicted"/>
<evidence type="ECO:0000313" key="1">
    <source>
        <dbReference type="EMBL" id="QHN42576.1"/>
    </source>
</evidence>